<feature type="transmembrane region" description="Helical" evidence="1">
    <location>
        <begin position="12"/>
        <end position="30"/>
    </location>
</feature>
<sequence>MTAAPLAPRSVVVVSIAALIATMTLFHVVIEMRGMVDAWAFALLLLAAAITTTALRRLQDTFERQPVAFLLFHVVTYLVVVGTIAVHLVAAAWPATSNGGLVWMIGLWGVGLLVHSLASMTSLLRPTPRI</sequence>
<gene>
    <name evidence="2" type="ORF">SAMN05216418_2525</name>
</gene>
<dbReference type="RefSeq" id="WP_058232682.1">
    <property type="nucleotide sequence ID" value="NZ_FMYG01000005.1"/>
</dbReference>
<evidence type="ECO:0000256" key="1">
    <source>
        <dbReference type="SAM" id="Phobius"/>
    </source>
</evidence>
<proteinExistence type="predicted"/>
<evidence type="ECO:0000313" key="2">
    <source>
        <dbReference type="EMBL" id="SDC55233.1"/>
    </source>
</evidence>
<dbReference type="EMBL" id="FMYG01000005">
    <property type="protein sequence ID" value="SDC55233.1"/>
    <property type="molecule type" value="Genomic_DNA"/>
</dbReference>
<feature type="transmembrane region" description="Helical" evidence="1">
    <location>
        <begin position="101"/>
        <end position="124"/>
    </location>
</feature>
<keyword evidence="1" id="KW-1133">Transmembrane helix</keyword>
<dbReference type="OrthoDB" id="3625082at2"/>
<feature type="transmembrane region" description="Helical" evidence="1">
    <location>
        <begin position="67"/>
        <end position="95"/>
    </location>
</feature>
<protein>
    <submittedName>
        <fullName evidence="2">Uncharacterized protein</fullName>
    </submittedName>
</protein>
<feature type="transmembrane region" description="Helical" evidence="1">
    <location>
        <begin position="36"/>
        <end position="55"/>
    </location>
</feature>
<dbReference type="STRING" id="993073.AS029_11260"/>
<name>A0A1G6MI80_9MICO</name>
<accession>A0A1G6MI80</accession>
<dbReference type="Proteomes" id="UP000183203">
    <property type="component" value="Unassembled WGS sequence"/>
</dbReference>
<keyword evidence="1" id="KW-0812">Transmembrane</keyword>
<evidence type="ECO:0000313" key="3">
    <source>
        <dbReference type="Proteomes" id="UP000183203"/>
    </source>
</evidence>
<keyword evidence="1" id="KW-0472">Membrane</keyword>
<organism evidence="2 3">
    <name type="scientific">Microbacterium enclense</name>
    <dbReference type="NCBI Taxonomy" id="993073"/>
    <lineage>
        <taxon>Bacteria</taxon>
        <taxon>Bacillati</taxon>
        <taxon>Actinomycetota</taxon>
        <taxon>Actinomycetes</taxon>
        <taxon>Micrococcales</taxon>
        <taxon>Microbacteriaceae</taxon>
        <taxon>Microbacterium</taxon>
    </lineage>
</organism>
<reference evidence="2 3" key="1">
    <citation type="submission" date="2016-09" db="EMBL/GenBank/DDBJ databases">
        <authorList>
            <person name="Capua I."/>
            <person name="De Benedictis P."/>
            <person name="Joannis T."/>
            <person name="Lombin L.H."/>
            <person name="Cattoli G."/>
        </authorList>
    </citation>
    <scope>NUCLEOTIDE SEQUENCE [LARGE SCALE GENOMIC DNA]</scope>
    <source>
        <strain evidence="2 3">NIO-1002</strain>
    </source>
</reference>
<dbReference type="AlphaFoldDB" id="A0A1G6MI80"/>